<keyword evidence="2" id="KW-1185">Reference proteome</keyword>
<dbReference type="Proteomes" id="UP001295684">
    <property type="component" value="Unassembled WGS sequence"/>
</dbReference>
<name>A0AAD1XEJ4_EUPCR</name>
<evidence type="ECO:0000313" key="2">
    <source>
        <dbReference type="Proteomes" id="UP001295684"/>
    </source>
</evidence>
<sequence>MPISSNKDINELCQGYFRANQNGQQRCILVSEGDNNDNSFHAAKPDFGDLSPIRFQNGMSPFLSESQYLETMEDDRILTQKAKVFNELILTEERDLSGTPLASTNTKHDRYANEENSRDILVKHASKSIEGKNIEEYLDNIHARPEFRSRRTKHGKHYSPCTKQRAITLAQENGIQEASTALSIPVNSIRRWMEGNQLCVLQVGSIRK</sequence>
<dbReference type="EMBL" id="CAMPGE010009026">
    <property type="protein sequence ID" value="CAI2367901.1"/>
    <property type="molecule type" value="Genomic_DNA"/>
</dbReference>
<organism evidence="1 2">
    <name type="scientific">Euplotes crassus</name>
    <dbReference type="NCBI Taxonomy" id="5936"/>
    <lineage>
        <taxon>Eukaryota</taxon>
        <taxon>Sar</taxon>
        <taxon>Alveolata</taxon>
        <taxon>Ciliophora</taxon>
        <taxon>Intramacronucleata</taxon>
        <taxon>Spirotrichea</taxon>
        <taxon>Hypotrichia</taxon>
        <taxon>Euplotida</taxon>
        <taxon>Euplotidae</taxon>
        <taxon>Moneuplotes</taxon>
    </lineage>
</organism>
<reference evidence="1" key="1">
    <citation type="submission" date="2023-07" db="EMBL/GenBank/DDBJ databases">
        <authorList>
            <consortium name="AG Swart"/>
            <person name="Singh M."/>
            <person name="Singh A."/>
            <person name="Seah K."/>
            <person name="Emmerich C."/>
        </authorList>
    </citation>
    <scope>NUCLEOTIDE SEQUENCE</scope>
    <source>
        <strain evidence="1">DP1</strain>
    </source>
</reference>
<dbReference type="AlphaFoldDB" id="A0AAD1XEJ4"/>
<proteinExistence type="predicted"/>
<protein>
    <submittedName>
        <fullName evidence="1">Uncharacterized protein</fullName>
    </submittedName>
</protein>
<comment type="caution">
    <text evidence="1">The sequence shown here is derived from an EMBL/GenBank/DDBJ whole genome shotgun (WGS) entry which is preliminary data.</text>
</comment>
<evidence type="ECO:0000313" key="1">
    <source>
        <dbReference type="EMBL" id="CAI2367901.1"/>
    </source>
</evidence>
<gene>
    <name evidence="1" type="ORF">ECRASSUSDP1_LOCUS9190</name>
</gene>
<accession>A0AAD1XEJ4</accession>